<dbReference type="InterPro" id="IPR012902">
    <property type="entry name" value="N_methyl_site"/>
</dbReference>
<dbReference type="SUPFAM" id="SSF54523">
    <property type="entry name" value="Pili subunits"/>
    <property type="match status" value="1"/>
</dbReference>
<reference evidence="2 3" key="1">
    <citation type="submission" date="2019-03" db="EMBL/GenBank/DDBJ databases">
        <title>Genomic Encyclopedia of Type Strains, Phase IV (KMG-IV): sequencing the most valuable type-strain genomes for metagenomic binning, comparative biology and taxonomic classification.</title>
        <authorList>
            <person name="Goeker M."/>
        </authorList>
    </citation>
    <scope>NUCLEOTIDE SEQUENCE [LARGE SCALE GENOMIC DNA]</scope>
    <source>
        <strain evidence="2 3">DSM 15505</strain>
    </source>
</reference>
<dbReference type="AlphaFoldDB" id="A0A4R7JGT0"/>
<dbReference type="Pfam" id="PF07963">
    <property type="entry name" value="N_methyl"/>
    <property type="match status" value="1"/>
</dbReference>
<gene>
    <name evidence="2" type="ORF">DES49_2942</name>
</gene>
<dbReference type="RefSeq" id="WP_133737162.1">
    <property type="nucleotide sequence ID" value="NZ_SOAX01000008.1"/>
</dbReference>
<keyword evidence="1" id="KW-0812">Transmembrane</keyword>
<keyword evidence="3" id="KW-1185">Reference proteome</keyword>
<dbReference type="Gene3D" id="3.30.700.10">
    <property type="entry name" value="Glycoprotein, Type 4 Pilin"/>
    <property type="match status" value="1"/>
</dbReference>
<evidence type="ECO:0000256" key="1">
    <source>
        <dbReference type="SAM" id="Phobius"/>
    </source>
</evidence>
<evidence type="ECO:0000313" key="2">
    <source>
        <dbReference type="EMBL" id="TDT36990.1"/>
    </source>
</evidence>
<evidence type="ECO:0000313" key="3">
    <source>
        <dbReference type="Proteomes" id="UP000295830"/>
    </source>
</evidence>
<feature type="transmembrane region" description="Helical" evidence="1">
    <location>
        <begin position="12"/>
        <end position="30"/>
    </location>
</feature>
<accession>A0A4R7JGT0</accession>
<keyword evidence="1" id="KW-0472">Membrane</keyword>
<dbReference type="InterPro" id="IPR045584">
    <property type="entry name" value="Pilin-like"/>
</dbReference>
<sequence length="269" mass="29504">MRRAGGFTLTELIMVIVILGIIASISVRFIQFSTQGALDTANRQRLAMAAGIISEQMSRELRSALPGSVRTGEGGQCVEFFPIWAGSSYIDGEDSLNLNEVLSSFRALPFSRATDEAEYVFVYPYAEASFPADLYSDGALTRTGLASTNALGAGEVEVSLSEPHTFRAHSPRRRVFLAKGPVTYCQGENAESRFLFRYRDYGRNGSATRETDGTREVAAMPLVPGSLDFTFLPPTQQRNGVVTFEFDLRSEDSDESLAVSQEVQIRNVP</sequence>
<protein>
    <submittedName>
        <fullName evidence="2">MSHA biogenesis protein MshO</fullName>
    </submittedName>
</protein>
<dbReference type="Proteomes" id="UP000295830">
    <property type="component" value="Unassembled WGS sequence"/>
</dbReference>
<organism evidence="2 3">
    <name type="scientific">Halospina denitrificans</name>
    <dbReference type="NCBI Taxonomy" id="332522"/>
    <lineage>
        <taxon>Bacteria</taxon>
        <taxon>Pseudomonadati</taxon>
        <taxon>Pseudomonadota</taxon>
        <taxon>Gammaproteobacteria</taxon>
        <taxon>Halospina</taxon>
    </lineage>
</organism>
<dbReference type="EMBL" id="SOAX01000008">
    <property type="protein sequence ID" value="TDT36990.1"/>
    <property type="molecule type" value="Genomic_DNA"/>
</dbReference>
<dbReference type="OrthoDB" id="9788802at2"/>
<name>A0A4R7JGT0_9GAMM</name>
<proteinExistence type="predicted"/>
<comment type="caution">
    <text evidence="2">The sequence shown here is derived from an EMBL/GenBank/DDBJ whole genome shotgun (WGS) entry which is preliminary data.</text>
</comment>
<dbReference type="NCBIfam" id="TIGR02532">
    <property type="entry name" value="IV_pilin_GFxxxE"/>
    <property type="match status" value="1"/>
</dbReference>
<keyword evidence="1" id="KW-1133">Transmembrane helix</keyword>